<evidence type="ECO:0000256" key="5">
    <source>
        <dbReference type="PROSITE-ProRule" id="PRU01248"/>
    </source>
</evidence>
<dbReference type="Pfam" id="PF00589">
    <property type="entry name" value="Phage_integrase"/>
    <property type="match status" value="1"/>
</dbReference>
<dbReference type="InterPro" id="IPR002104">
    <property type="entry name" value="Integrase_catalytic"/>
</dbReference>
<reference evidence="9" key="1">
    <citation type="journal article" date="2019" name="Int. J. Syst. Evol. Microbiol.">
        <title>The Global Catalogue of Microorganisms (GCM) 10K type strain sequencing project: providing services to taxonomists for standard genome sequencing and annotation.</title>
        <authorList>
            <consortium name="The Broad Institute Genomics Platform"/>
            <consortium name="The Broad Institute Genome Sequencing Center for Infectious Disease"/>
            <person name="Wu L."/>
            <person name="Ma J."/>
        </authorList>
    </citation>
    <scope>NUCLEOTIDE SEQUENCE [LARGE SCALE GENOMIC DNA]</scope>
    <source>
        <strain evidence="9">CGMCC 4.1467</strain>
    </source>
</reference>
<name>A0ABW2L6U6_9BACT</name>
<keyword evidence="2" id="KW-0229">DNA integration</keyword>
<comment type="caution">
    <text evidence="8">The sequence shown here is derived from an EMBL/GenBank/DDBJ whole genome shotgun (WGS) entry which is preliminary data.</text>
</comment>
<evidence type="ECO:0000256" key="4">
    <source>
        <dbReference type="ARBA" id="ARBA00023172"/>
    </source>
</evidence>
<keyword evidence="3 5" id="KW-0238">DNA-binding</keyword>
<comment type="similarity">
    <text evidence="1">Belongs to the 'phage' integrase family.</text>
</comment>
<gene>
    <name evidence="8" type="ORF">ACFQY0_08875</name>
</gene>
<evidence type="ECO:0000313" key="9">
    <source>
        <dbReference type="Proteomes" id="UP001596472"/>
    </source>
</evidence>
<evidence type="ECO:0000259" key="7">
    <source>
        <dbReference type="PROSITE" id="PS51900"/>
    </source>
</evidence>
<dbReference type="InterPro" id="IPR044068">
    <property type="entry name" value="CB"/>
</dbReference>
<accession>A0ABW2L6U6</accession>
<evidence type="ECO:0000313" key="8">
    <source>
        <dbReference type="EMBL" id="MFC7337285.1"/>
    </source>
</evidence>
<dbReference type="EMBL" id="JBHTBS010000003">
    <property type="protein sequence ID" value="MFC7337285.1"/>
    <property type="molecule type" value="Genomic_DNA"/>
</dbReference>
<proteinExistence type="inferred from homology"/>
<evidence type="ECO:0000256" key="3">
    <source>
        <dbReference type="ARBA" id="ARBA00023125"/>
    </source>
</evidence>
<dbReference type="SUPFAM" id="SSF56349">
    <property type="entry name" value="DNA breaking-rejoining enzymes"/>
    <property type="match status" value="1"/>
</dbReference>
<dbReference type="Proteomes" id="UP001596472">
    <property type="component" value="Unassembled WGS sequence"/>
</dbReference>
<dbReference type="InterPro" id="IPR011010">
    <property type="entry name" value="DNA_brk_join_enz"/>
</dbReference>
<sequence>MATPKKRKSPFRGLDRHGRKWRWRKTQEGRTVTVLFDAHSEQEAIARAVEFSRNPELLLAGKWEQEVEAYRAAAVARGNLSRKYGMTRRTVLLKAGKDMGVASPSELTQDKVIRWVEGLRANRASKTAANYLIDLRAFTRWLMRERRLYIDPCVGVEAEKVDVVTRDVFLEPKEIRQLLDAARERKDPELELIILLSAEAGLRKGEVDAARKEWVDVKRGVITIPAAEADGTWKRKGATGKRKGVSIELVSELRQWFQTHGVPGPYLIKPKKLTWGRQGYRYDFRKRLDNFLAEQGFSHAVFHDLRRSFGSNRVSAGASIEQVAAWMGIDPKTAWKHYARFKVVTGAIEKGSAAQELVEEPPATSPTTARPLRERLLELKALREEGLLTDEEYSEQLGRVMKDL</sequence>
<dbReference type="RefSeq" id="WP_379711433.1">
    <property type="nucleotide sequence ID" value="NZ_JBHTBS010000003.1"/>
</dbReference>
<evidence type="ECO:0000256" key="1">
    <source>
        <dbReference type="ARBA" id="ARBA00008857"/>
    </source>
</evidence>
<dbReference type="Gene3D" id="1.10.150.130">
    <property type="match status" value="1"/>
</dbReference>
<feature type="domain" description="Tyr recombinase" evidence="6">
    <location>
        <begin position="165"/>
        <end position="355"/>
    </location>
</feature>
<keyword evidence="9" id="KW-1185">Reference proteome</keyword>
<organism evidence="8 9">
    <name type="scientific">Haloferula chungangensis</name>
    <dbReference type="NCBI Taxonomy" id="1048331"/>
    <lineage>
        <taxon>Bacteria</taxon>
        <taxon>Pseudomonadati</taxon>
        <taxon>Verrucomicrobiota</taxon>
        <taxon>Verrucomicrobiia</taxon>
        <taxon>Verrucomicrobiales</taxon>
        <taxon>Verrucomicrobiaceae</taxon>
        <taxon>Haloferula</taxon>
    </lineage>
</organism>
<evidence type="ECO:0000256" key="2">
    <source>
        <dbReference type="ARBA" id="ARBA00022908"/>
    </source>
</evidence>
<dbReference type="PROSITE" id="PS51900">
    <property type="entry name" value="CB"/>
    <property type="match status" value="1"/>
</dbReference>
<dbReference type="PANTHER" id="PTHR30349">
    <property type="entry name" value="PHAGE INTEGRASE-RELATED"/>
    <property type="match status" value="1"/>
</dbReference>
<dbReference type="InterPro" id="IPR010998">
    <property type="entry name" value="Integrase_recombinase_N"/>
</dbReference>
<dbReference type="Gene3D" id="1.10.443.10">
    <property type="entry name" value="Intergrase catalytic core"/>
    <property type="match status" value="1"/>
</dbReference>
<dbReference type="PROSITE" id="PS51898">
    <property type="entry name" value="TYR_RECOMBINASE"/>
    <property type="match status" value="1"/>
</dbReference>
<protein>
    <submittedName>
        <fullName evidence="8">Tyrosine-type recombinase/integrase</fullName>
    </submittedName>
</protein>
<evidence type="ECO:0000259" key="6">
    <source>
        <dbReference type="PROSITE" id="PS51898"/>
    </source>
</evidence>
<dbReference type="PANTHER" id="PTHR30349:SF41">
    <property type="entry name" value="INTEGRASE_RECOMBINASE PROTEIN MJ0367-RELATED"/>
    <property type="match status" value="1"/>
</dbReference>
<dbReference type="InterPro" id="IPR050090">
    <property type="entry name" value="Tyrosine_recombinase_XerCD"/>
</dbReference>
<feature type="domain" description="Core-binding (CB)" evidence="7">
    <location>
        <begin position="58"/>
        <end position="143"/>
    </location>
</feature>
<dbReference type="InterPro" id="IPR013762">
    <property type="entry name" value="Integrase-like_cat_sf"/>
</dbReference>
<keyword evidence="4" id="KW-0233">DNA recombination</keyword>